<dbReference type="Pfam" id="PF00378">
    <property type="entry name" value="ECH_1"/>
    <property type="match status" value="1"/>
</dbReference>
<evidence type="ECO:0000259" key="1">
    <source>
        <dbReference type="PROSITE" id="PS01285"/>
    </source>
</evidence>
<feature type="domain" description="F5/8 type C" evidence="1">
    <location>
        <begin position="27"/>
        <end position="56"/>
    </location>
</feature>
<dbReference type="InterPro" id="IPR029045">
    <property type="entry name" value="ClpP/crotonase-like_dom_sf"/>
</dbReference>
<dbReference type="AlphaFoldDB" id="A0A6J6Y8M5"/>
<gene>
    <name evidence="2" type="ORF">UFOPK3001_01237</name>
</gene>
<dbReference type="InterPro" id="IPR000421">
    <property type="entry name" value="FA58C"/>
</dbReference>
<name>A0A6J6Y8M5_9ZZZZ</name>
<protein>
    <submittedName>
        <fullName evidence="2">Unannotated protein</fullName>
    </submittedName>
</protein>
<accession>A0A6J6Y8M5</accession>
<sequence>MELKATRLEIEGHVATVWLHRPQRHNAWTGRMHAEYRWLLATLDADPAIRAIVLTGTPPAFCVGGDSDALAGHAERGGYDDGLPADDARPAASTRPEFRAELAYQLGMRVPVIAAVNGACAGIGLAVAAWCDLRFASATAKLTTAAPRLGLPAEYGLSWILPRIIGLTRANDLLLSGRIVTAEDTRDWGLWNEVLPDGASALAAAQQYAQRLATSVAPSSVSATKRQIADDLLSSDPSMSVDTSRSLLNTMTGSAEYREGVAALREKREPRF</sequence>
<dbReference type="SUPFAM" id="SSF52096">
    <property type="entry name" value="ClpP/crotonase"/>
    <property type="match status" value="1"/>
</dbReference>
<reference evidence="2" key="1">
    <citation type="submission" date="2020-05" db="EMBL/GenBank/DDBJ databases">
        <authorList>
            <person name="Chiriac C."/>
            <person name="Salcher M."/>
            <person name="Ghai R."/>
            <person name="Kavagutti S V."/>
        </authorList>
    </citation>
    <scope>NUCLEOTIDE SEQUENCE</scope>
</reference>
<dbReference type="CDD" id="cd06558">
    <property type="entry name" value="crotonase-like"/>
    <property type="match status" value="1"/>
</dbReference>
<dbReference type="PANTHER" id="PTHR43459">
    <property type="entry name" value="ENOYL-COA HYDRATASE"/>
    <property type="match status" value="1"/>
</dbReference>
<dbReference type="Gene3D" id="3.90.226.10">
    <property type="entry name" value="2-enoyl-CoA Hydratase, Chain A, domain 1"/>
    <property type="match status" value="1"/>
</dbReference>
<organism evidence="2">
    <name type="scientific">freshwater metagenome</name>
    <dbReference type="NCBI Taxonomy" id="449393"/>
    <lineage>
        <taxon>unclassified sequences</taxon>
        <taxon>metagenomes</taxon>
        <taxon>ecological metagenomes</taxon>
    </lineage>
</organism>
<proteinExistence type="predicted"/>
<evidence type="ECO:0000313" key="2">
    <source>
        <dbReference type="EMBL" id="CAB4805730.1"/>
    </source>
</evidence>
<dbReference type="EMBL" id="CAFAAJ010000071">
    <property type="protein sequence ID" value="CAB4805730.1"/>
    <property type="molecule type" value="Genomic_DNA"/>
</dbReference>
<dbReference type="PROSITE" id="PS01285">
    <property type="entry name" value="FA58C_1"/>
    <property type="match status" value="1"/>
</dbReference>
<dbReference type="PANTHER" id="PTHR43459:SF1">
    <property type="entry name" value="EG:BACN32G11.4 PROTEIN"/>
    <property type="match status" value="1"/>
</dbReference>
<dbReference type="InterPro" id="IPR001753">
    <property type="entry name" value="Enoyl-CoA_hydra/iso"/>
</dbReference>